<name>A0A381V2K1_9ZZZZ</name>
<dbReference type="PANTHER" id="PTHR12277:SF81">
    <property type="entry name" value="PROTEIN ABHD13"/>
    <property type="match status" value="1"/>
</dbReference>
<organism evidence="2">
    <name type="scientific">marine metagenome</name>
    <dbReference type="NCBI Taxonomy" id="408172"/>
    <lineage>
        <taxon>unclassified sequences</taxon>
        <taxon>metagenomes</taxon>
        <taxon>ecological metagenomes</taxon>
    </lineage>
</organism>
<proteinExistence type="predicted"/>
<sequence>MLIFIRSKLCSVTFVVMLIILIPIIQTGCLVLDKYFVYFPSHELPMTPSDVGLNYEDVYLTSADGIELHGWFIPGESEIVLAWFHGNAGNIGDRLDYIKLMHTYVGASIFIFDYRGYGLSQGSPSESGLYLDAEAAVDFLIDRVGSEEGAQNVFFFGRSLGSAVALKMASIYDVGGVIIEAPFTSTVALAKIHYPYLPEFLVNLLIRDRYASGSVAGSLGSPLMVIHGTNDSIVPIEMGEKIYDLANVNKSFYAVAGADHNDTYIIGGENYFRKILEFVE</sequence>
<dbReference type="Pfam" id="PF12146">
    <property type="entry name" value="Hydrolase_4"/>
    <property type="match status" value="1"/>
</dbReference>
<evidence type="ECO:0000259" key="1">
    <source>
        <dbReference type="Pfam" id="PF12146"/>
    </source>
</evidence>
<dbReference type="EMBL" id="UINC01007686">
    <property type="protein sequence ID" value="SVA34590.1"/>
    <property type="molecule type" value="Genomic_DNA"/>
</dbReference>
<evidence type="ECO:0000313" key="2">
    <source>
        <dbReference type="EMBL" id="SVA34590.1"/>
    </source>
</evidence>
<dbReference type="InterPro" id="IPR022742">
    <property type="entry name" value="Hydrolase_4"/>
</dbReference>
<gene>
    <name evidence="2" type="ORF">METZ01_LOCUS87444</name>
</gene>
<dbReference type="PANTHER" id="PTHR12277">
    <property type="entry name" value="ALPHA/BETA HYDROLASE DOMAIN-CONTAINING PROTEIN"/>
    <property type="match status" value="1"/>
</dbReference>
<reference evidence="2" key="1">
    <citation type="submission" date="2018-05" db="EMBL/GenBank/DDBJ databases">
        <authorList>
            <person name="Lanie J.A."/>
            <person name="Ng W.-L."/>
            <person name="Kazmierczak K.M."/>
            <person name="Andrzejewski T.M."/>
            <person name="Davidsen T.M."/>
            <person name="Wayne K.J."/>
            <person name="Tettelin H."/>
            <person name="Glass J.I."/>
            <person name="Rusch D."/>
            <person name="Podicherti R."/>
            <person name="Tsui H.-C.T."/>
            <person name="Winkler M.E."/>
        </authorList>
    </citation>
    <scope>NUCLEOTIDE SEQUENCE</scope>
</reference>
<accession>A0A381V2K1</accession>
<dbReference type="Gene3D" id="3.40.50.1820">
    <property type="entry name" value="alpha/beta hydrolase"/>
    <property type="match status" value="1"/>
</dbReference>
<dbReference type="AlphaFoldDB" id="A0A381V2K1"/>
<protein>
    <recommendedName>
        <fullName evidence="1">Serine aminopeptidase S33 domain-containing protein</fullName>
    </recommendedName>
</protein>
<dbReference type="SUPFAM" id="SSF53474">
    <property type="entry name" value="alpha/beta-Hydrolases"/>
    <property type="match status" value="1"/>
</dbReference>
<feature type="domain" description="Serine aminopeptidase S33" evidence="1">
    <location>
        <begin position="84"/>
        <end position="186"/>
    </location>
</feature>
<dbReference type="InterPro" id="IPR029058">
    <property type="entry name" value="AB_hydrolase_fold"/>
</dbReference>